<accession>A0AAF0R328</accession>
<evidence type="ECO:0000313" key="1">
    <source>
        <dbReference type="EMBL" id="WMV33077.1"/>
    </source>
</evidence>
<dbReference type="Gene3D" id="3.10.10.10">
    <property type="entry name" value="HIV Type 1 Reverse Transcriptase, subunit A, domain 1"/>
    <property type="match status" value="1"/>
</dbReference>
<proteinExistence type="predicted"/>
<dbReference type="Proteomes" id="UP001234989">
    <property type="component" value="Chromosome 6"/>
</dbReference>
<dbReference type="SUPFAM" id="SSF56672">
    <property type="entry name" value="DNA/RNA polymerases"/>
    <property type="match status" value="1"/>
</dbReference>
<dbReference type="Gene3D" id="3.30.70.270">
    <property type="match status" value="2"/>
</dbReference>
<protein>
    <submittedName>
        <fullName evidence="1">Uncharacterized protein</fullName>
    </submittedName>
</protein>
<dbReference type="EMBL" id="CP133617">
    <property type="protein sequence ID" value="WMV33077.1"/>
    <property type="molecule type" value="Genomic_DNA"/>
</dbReference>
<keyword evidence="2" id="KW-1185">Reference proteome</keyword>
<dbReference type="InterPro" id="IPR050951">
    <property type="entry name" value="Retrovirus_Pol_polyprotein"/>
</dbReference>
<dbReference type="CDD" id="cd01647">
    <property type="entry name" value="RT_LTR"/>
    <property type="match status" value="1"/>
</dbReference>
<gene>
    <name evidence="1" type="ORF">MTR67_026462</name>
</gene>
<dbReference type="InterPro" id="IPR043128">
    <property type="entry name" value="Rev_trsase/Diguanyl_cyclase"/>
</dbReference>
<sequence length="149" mass="17135">MPPAKLKELKEHLKDLLNKGFIRPSISPQGAPILYVKKKDGSLRMCIDYQQLNKVTIKNKYAIPKIDDLFDQLYGANHFLKIDLSEEIRVHSQKIEAVKQSPRPTSPIDIISFLGFAGYYRRFVEGFSSIASPLTKLTWKKVKVQWSDE</sequence>
<dbReference type="AlphaFoldDB" id="A0AAF0R328"/>
<evidence type="ECO:0000313" key="2">
    <source>
        <dbReference type="Proteomes" id="UP001234989"/>
    </source>
</evidence>
<dbReference type="PANTHER" id="PTHR37984">
    <property type="entry name" value="PROTEIN CBG26694"/>
    <property type="match status" value="1"/>
</dbReference>
<reference evidence="1" key="1">
    <citation type="submission" date="2023-08" db="EMBL/GenBank/DDBJ databases">
        <title>A de novo genome assembly of Solanum verrucosum Schlechtendal, a Mexican diploid species geographically isolated from the other diploid A-genome species in potato relatives.</title>
        <authorList>
            <person name="Hosaka K."/>
        </authorList>
    </citation>
    <scope>NUCLEOTIDE SEQUENCE</scope>
    <source>
        <tissue evidence="1">Young leaves</tissue>
    </source>
</reference>
<name>A0AAF0R328_SOLVR</name>
<organism evidence="1 2">
    <name type="scientific">Solanum verrucosum</name>
    <dbReference type="NCBI Taxonomy" id="315347"/>
    <lineage>
        <taxon>Eukaryota</taxon>
        <taxon>Viridiplantae</taxon>
        <taxon>Streptophyta</taxon>
        <taxon>Embryophyta</taxon>
        <taxon>Tracheophyta</taxon>
        <taxon>Spermatophyta</taxon>
        <taxon>Magnoliopsida</taxon>
        <taxon>eudicotyledons</taxon>
        <taxon>Gunneridae</taxon>
        <taxon>Pentapetalae</taxon>
        <taxon>asterids</taxon>
        <taxon>lamiids</taxon>
        <taxon>Solanales</taxon>
        <taxon>Solanaceae</taxon>
        <taxon>Solanoideae</taxon>
        <taxon>Solaneae</taxon>
        <taxon>Solanum</taxon>
    </lineage>
</organism>
<dbReference type="PANTHER" id="PTHR37984:SF5">
    <property type="entry name" value="PROTEIN NYNRIN-LIKE"/>
    <property type="match status" value="1"/>
</dbReference>
<dbReference type="InterPro" id="IPR043502">
    <property type="entry name" value="DNA/RNA_pol_sf"/>
</dbReference>